<evidence type="ECO:0000256" key="1">
    <source>
        <dbReference type="SAM" id="SignalP"/>
    </source>
</evidence>
<evidence type="ECO:0000313" key="2">
    <source>
        <dbReference type="EMBL" id="MXU83034.1"/>
    </source>
</evidence>
<name>A0A6B0U2V5_IXORI</name>
<proteinExistence type="predicted"/>
<sequence>MCCCVMAILGFAFLVIRQQPDKKGSPNSVGSLRVDCGMTTKKKDYCVTLNCLVVTACSSVLARKIAAANLSSL</sequence>
<dbReference type="EMBL" id="GIFC01000951">
    <property type="protein sequence ID" value="MXU83034.1"/>
    <property type="molecule type" value="Transcribed_RNA"/>
</dbReference>
<accession>A0A6B0U2V5</accession>
<organism evidence="2">
    <name type="scientific">Ixodes ricinus</name>
    <name type="common">Common tick</name>
    <name type="synonym">Acarus ricinus</name>
    <dbReference type="NCBI Taxonomy" id="34613"/>
    <lineage>
        <taxon>Eukaryota</taxon>
        <taxon>Metazoa</taxon>
        <taxon>Ecdysozoa</taxon>
        <taxon>Arthropoda</taxon>
        <taxon>Chelicerata</taxon>
        <taxon>Arachnida</taxon>
        <taxon>Acari</taxon>
        <taxon>Parasitiformes</taxon>
        <taxon>Ixodida</taxon>
        <taxon>Ixodoidea</taxon>
        <taxon>Ixodidae</taxon>
        <taxon>Ixodinae</taxon>
        <taxon>Ixodes</taxon>
    </lineage>
</organism>
<protein>
    <submittedName>
        <fullName evidence="2">Putative secreted protein</fullName>
    </submittedName>
</protein>
<feature type="signal peptide" evidence="1">
    <location>
        <begin position="1"/>
        <end position="18"/>
    </location>
</feature>
<dbReference type="AlphaFoldDB" id="A0A6B0U2V5"/>
<feature type="chain" id="PRO_5025535392" evidence="1">
    <location>
        <begin position="19"/>
        <end position="73"/>
    </location>
</feature>
<reference evidence="2" key="1">
    <citation type="submission" date="2019-12" db="EMBL/GenBank/DDBJ databases">
        <title>An insight into the sialome of adult female Ixodes ricinus ticks feeding for 6 days.</title>
        <authorList>
            <person name="Perner J."/>
            <person name="Ribeiro J.M.C."/>
        </authorList>
    </citation>
    <scope>NUCLEOTIDE SEQUENCE</scope>
    <source>
        <strain evidence="2">Semi-engorged</strain>
        <tissue evidence="2">Salivary glands</tissue>
    </source>
</reference>
<keyword evidence="1" id="KW-0732">Signal</keyword>